<dbReference type="AlphaFoldDB" id="A0AAD8JXN4"/>
<feature type="domain" description="SWIM-type" evidence="5">
    <location>
        <begin position="12"/>
        <end position="44"/>
    </location>
</feature>
<keyword evidence="3" id="KW-0862">Zinc</keyword>
<evidence type="ECO:0000259" key="5">
    <source>
        <dbReference type="PROSITE" id="PS50966"/>
    </source>
</evidence>
<keyword evidence="2 4" id="KW-0863">Zinc-finger</keyword>
<protein>
    <recommendedName>
        <fullName evidence="5">SWIM-type domain-containing protein</fullName>
    </recommendedName>
</protein>
<dbReference type="GO" id="GO:0008270">
    <property type="term" value="F:zinc ion binding"/>
    <property type="evidence" value="ECO:0007669"/>
    <property type="project" value="UniProtKB-KW"/>
</dbReference>
<reference evidence="6" key="1">
    <citation type="journal article" date="2023" name="bioRxiv">
        <title>Improved chromosome-level genome assembly for marigold (Tagetes erecta).</title>
        <authorList>
            <person name="Jiang F."/>
            <person name="Yuan L."/>
            <person name="Wang S."/>
            <person name="Wang H."/>
            <person name="Xu D."/>
            <person name="Wang A."/>
            <person name="Fan W."/>
        </authorList>
    </citation>
    <scope>NUCLEOTIDE SEQUENCE</scope>
    <source>
        <strain evidence="6">WSJ</strain>
        <tissue evidence="6">Leaf</tissue>
    </source>
</reference>
<sequence>MSRTSKGWFQEMGVDVQAKTCSCMKWELTGIPCKHAVTVNWNMGSNAMNVGLPESWVSDVYRPKKKRRKAKDEMMSKVALEGKLTRSGHLKHCSKCKNAGHNSRSCKG</sequence>
<accession>A0AAD8JXN4</accession>
<dbReference type="InterPro" id="IPR006564">
    <property type="entry name" value="Znf_PMZ"/>
</dbReference>
<dbReference type="InterPro" id="IPR007527">
    <property type="entry name" value="Znf_SWIM"/>
</dbReference>
<evidence type="ECO:0000256" key="4">
    <source>
        <dbReference type="PROSITE-ProRule" id="PRU00325"/>
    </source>
</evidence>
<evidence type="ECO:0000256" key="1">
    <source>
        <dbReference type="ARBA" id="ARBA00022723"/>
    </source>
</evidence>
<dbReference type="PANTHER" id="PTHR31973">
    <property type="entry name" value="POLYPROTEIN, PUTATIVE-RELATED"/>
    <property type="match status" value="1"/>
</dbReference>
<dbReference type="PANTHER" id="PTHR31973:SF190">
    <property type="entry name" value="MULE TRANSPOSASE DOMAIN-CONTAINING PROTEIN"/>
    <property type="match status" value="1"/>
</dbReference>
<proteinExistence type="predicted"/>
<dbReference type="PROSITE" id="PS50966">
    <property type="entry name" value="ZF_SWIM"/>
    <property type="match status" value="1"/>
</dbReference>
<organism evidence="6 7">
    <name type="scientific">Tagetes erecta</name>
    <name type="common">African marigold</name>
    <dbReference type="NCBI Taxonomy" id="13708"/>
    <lineage>
        <taxon>Eukaryota</taxon>
        <taxon>Viridiplantae</taxon>
        <taxon>Streptophyta</taxon>
        <taxon>Embryophyta</taxon>
        <taxon>Tracheophyta</taxon>
        <taxon>Spermatophyta</taxon>
        <taxon>Magnoliopsida</taxon>
        <taxon>eudicotyledons</taxon>
        <taxon>Gunneridae</taxon>
        <taxon>Pentapetalae</taxon>
        <taxon>asterids</taxon>
        <taxon>campanulids</taxon>
        <taxon>Asterales</taxon>
        <taxon>Asteraceae</taxon>
        <taxon>Asteroideae</taxon>
        <taxon>Heliantheae alliance</taxon>
        <taxon>Tageteae</taxon>
        <taxon>Tagetes</taxon>
    </lineage>
</organism>
<evidence type="ECO:0000313" key="6">
    <source>
        <dbReference type="EMBL" id="KAK1411366.1"/>
    </source>
</evidence>
<dbReference type="Pfam" id="PF04434">
    <property type="entry name" value="SWIM"/>
    <property type="match status" value="1"/>
</dbReference>
<evidence type="ECO:0000256" key="2">
    <source>
        <dbReference type="ARBA" id="ARBA00022771"/>
    </source>
</evidence>
<keyword evidence="1" id="KW-0479">Metal-binding</keyword>
<name>A0AAD8JXN4_TARER</name>
<dbReference type="Proteomes" id="UP001229421">
    <property type="component" value="Unassembled WGS sequence"/>
</dbReference>
<gene>
    <name evidence="6" type="ORF">QVD17_37914</name>
</gene>
<evidence type="ECO:0000313" key="7">
    <source>
        <dbReference type="Proteomes" id="UP001229421"/>
    </source>
</evidence>
<evidence type="ECO:0000256" key="3">
    <source>
        <dbReference type="ARBA" id="ARBA00022833"/>
    </source>
</evidence>
<comment type="caution">
    <text evidence="6">The sequence shown here is derived from an EMBL/GenBank/DDBJ whole genome shotgun (WGS) entry which is preliminary data.</text>
</comment>
<keyword evidence="7" id="KW-1185">Reference proteome</keyword>
<dbReference type="EMBL" id="JAUHHV010000010">
    <property type="protein sequence ID" value="KAK1411366.1"/>
    <property type="molecule type" value="Genomic_DNA"/>
</dbReference>
<dbReference type="SMART" id="SM00575">
    <property type="entry name" value="ZnF_PMZ"/>
    <property type="match status" value="1"/>
</dbReference>